<dbReference type="PRINTS" id="PR00303">
    <property type="entry name" value="SECYTRNLCASE"/>
</dbReference>
<evidence type="ECO:0000256" key="5">
    <source>
        <dbReference type="ARBA" id="ARBA00022927"/>
    </source>
</evidence>
<accession>A0A1M5XZ53</accession>
<comment type="subcellular location">
    <subcellularLocation>
        <location evidence="10">Cell membrane</location>
        <topology evidence="10">Multi-pass membrane protein</topology>
    </subcellularLocation>
    <subcellularLocation>
        <location evidence="1 12">Membrane</location>
        <topology evidence="1 12">Multi-pass membrane protein</topology>
    </subcellularLocation>
</comment>
<feature type="transmembrane region" description="Helical" evidence="10">
    <location>
        <begin position="284"/>
        <end position="305"/>
    </location>
</feature>
<dbReference type="FunFam" id="1.10.3370.10:FF:000001">
    <property type="entry name" value="Preprotein translocase subunit SecY"/>
    <property type="match status" value="1"/>
</dbReference>
<dbReference type="PANTHER" id="PTHR10906">
    <property type="entry name" value="SECY/SEC61-ALPHA FAMILY MEMBER"/>
    <property type="match status" value="1"/>
</dbReference>
<keyword evidence="15" id="KW-1185">Reference proteome</keyword>
<dbReference type="Gene3D" id="1.10.3370.10">
    <property type="entry name" value="SecY subunit domain"/>
    <property type="match status" value="1"/>
</dbReference>
<evidence type="ECO:0000256" key="1">
    <source>
        <dbReference type="ARBA" id="ARBA00004141"/>
    </source>
</evidence>
<keyword evidence="5 10" id="KW-0653">Protein transport</keyword>
<feature type="transmembrane region" description="Helical" evidence="10">
    <location>
        <begin position="379"/>
        <end position="401"/>
    </location>
</feature>
<sequence length="464" mass="50407">MAAFIIKETRMVSAAEQMAANTSWSALGKATDLRNRILFTLGLLIVYRIGTFIPVPGIDGIALREFMEQAQQGIGGILTMFTGGALGRMGIFALGIMPYISASIIVQLLASMWEPLARLKKEGEQGRKKINQYTRYGTVVLATFQAYGLAVSLEAGDLVTDPGWFFRASCVITLVGGTMFLMWLGEQITARGVGNGISLIIFVGIIAELPAALAQFFASGRSGAISPAVIVGVILMVIAVITFVVFMERALRKITIQYPRRQMGMKIAEAQNSHLPVKVNPSGVIPAIFASSLLLLPTTISTFSGQQTGPVMSTILAYFGPGQPLYLLFFGAMIIFFAYFYTFNVSFKVEDVADNLKNQNGFVPGIRPGKKTAEYLEYVVNRVLVLGSGYLAAVCLLPEVLRGQFAIPFYFGGTSVLIVVSVTMDTIQQVQSHLLAHQYEGLIQKSQLRGKGKGRKKRGAPARR</sequence>
<dbReference type="PIRSF" id="PIRSF004557">
    <property type="entry name" value="SecY"/>
    <property type="match status" value="1"/>
</dbReference>
<dbReference type="InterPro" id="IPR026593">
    <property type="entry name" value="SecY"/>
</dbReference>
<dbReference type="STRING" id="996342.SAMN05443551_4192"/>
<evidence type="ECO:0000313" key="14">
    <source>
        <dbReference type="EMBL" id="SHI04553.1"/>
    </source>
</evidence>
<dbReference type="AlphaFoldDB" id="A0A1M5XZ53"/>
<comment type="similarity">
    <text evidence="2 10 13">Belongs to the SecY/SEC61-alpha family.</text>
</comment>
<dbReference type="InterPro" id="IPR023201">
    <property type="entry name" value="SecY_dom_sf"/>
</dbReference>
<evidence type="ECO:0000256" key="8">
    <source>
        <dbReference type="ARBA" id="ARBA00023136"/>
    </source>
</evidence>
<evidence type="ECO:0000256" key="10">
    <source>
        <dbReference type="HAMAP-Rule" id="MF_01465"/>
    </source>
</evidence>
<dbReference type="InterPro" id="IPR030659">
    <property type="entry name" value="SecY_CS"/>
</dbReference>
<feature type="transmembrane region" description="Helical" evidence="10">
    <location>
        <begin position="164"/>
        <end position="184"/>
    </location>
</feature>
<evidence type="ECO:0000256" key="11">
    <source>
        <dbReference type="RuleBase" id="RU000537"/>
    </source>
</evidence>
<proteinExistence type="inferred from homology"/>
<dbReference type="NCBIfam" id="TIGR00967">
    <property type="entry name" value="3a0501s007"/>
    <property type="match status" value="1"/>
</dbReference>
<comment type="subunit">
    <text evidence="10">Component of the Sec protein translocase complex. Heterotrimer consisting of SecY, SecE and SecG subunits. The heterotrimers can form oligomers, although 1 heterotrimer is thought to be able to translocate proteins. Interacts with the ribosome. Interacts with SecDF, and other proteins may be involved. Interacts with SecA.</text>
</comment>
<keyword evidence="3 10" id="KW-0813">Transport</keyword>
<feature type="transmembrane region" description="Helical" evidence="10">
    <location>
        <begin position="196"/>
        <end position="218"/>
    </location>
</feature>
<name>A0A1M5XZ53_9RHOB</name>
<feature type="transmembrane region" description="Helical" evidence="10">
    <location>
        <begin position="224"/>
        <end position="246"/>
    </location>
</feature>
<dbReference type="GO" id="GO:0065002">
    <property type="term" value="P:intracellular protein transmembrane transport"/>
    <property type="evidence" value="ECO:0007669"/>
    <property type="project" value="UniProtKB-UniRule"/>
</dbReference>
<evidence type="ECO:0000256" key="6">
    <source>
        <dbReference type="ARBA" id="ARBA00022989"/>
    </source>
</evidence>
<evidence type="ECO:0000313" key="15">
    <source>
        <dbReference type="Proteomes" id="UP000184221"/>
    </source>
</evidence>
<evidence type="ECO:0000256" key="3">
    <source>
        <dbReference type="ARBA" id="ARBA00022448"/>
    </source>
</evidence>
<feature type="transmembrane region" description="Helical" evidence="10">
    <location>
        <begin position="407"/>
        <end position="427"/>
    </location>
</feature>
<reference evidence="14 15" key="1">
    <citation type="submission" date="2016-11" db="EMBL/GenBank/DDBJ databases">
        <authorList>
            <person name="Jaros S."/>
            <person name="Januszkiewicz K."/>
            <person name="Wedrychowicz H."/>
        </authorList>
    </citation>
    <scope>NUCLEOTIDE SEQUENCE [LARGE SCALE GENOMIC DNA]</scope>
    <source>
        <strain evidence="14 15">DSM 29431</strain>
    </source>
</reference>
<feature type="transmembrane region" description="Helical" evidence="10">
    <location>
        <begin position="325"/>
        <end position="347"/>
    </location>
</feature>
<evidence type="ECO:0000256" key="9">
    <source>
        <dbReference type="ARBA" id="ARBA00039733"/>
    </source>
</evidence>
<keyword evidence="10" id="KW-1003">Cell membrane</keyword>
<dbReference type="Pfam" id="PF00344">
    <property type="entry name" value="SecY"/>
    <property type="match status" value="1"/>
</dbReference>
<dbReference type="SUPFAM" id="SSF103491">
    <property type="entry name" value="Preprotein translocase SecY subunit"/>
    <property type="match status" value="1"/>
</dbReference>
<dbReference type="Proteomes" id="UP000184221">
    <property type="component" value="Unassembled WGS sequence"/>
</dbReference>
<keyword evidence="6 10" id="KW-1133">Transmembrane helix</keyword>
<evidence type="ECO:0000256" key="4">
    <source>
        <dbReference type="ARBA" id="ARBA00022692"/>
    </source>
</evidence>
<dbReference type="InterPro" id="IPR002208">
    <property type="entry name" value="SecY/SEC61-alpha"/>
</dbReference>
<dbReference type="GO" id="GO:0043952">
    <property type="term" value="P:protein transport by the Sec complex"/>
    <property type="evidence" value="ECO:0007669"/>
    <property type="project" value="UniProtKB-UniRule"/>
</dbReference>
<keyword evidence="7 10" id="KW-0811">Translocation</keyword>
<feature type="transmembrane region" description="Helical" evidence="10">
    <location>
        <begin position="37"/>
        <end position="58"/>
    </location>
</feature>
<comment type="function">
    <text evidence="10 11">The central subunit of the protein translocation channel SecYEG. Consists of two halves formed by TMs 1-5 and 6-10. These two domains form a lateral gate at the front which open onto the bilayer between TMs 2 and 7, and are clamped together by SecE at the back. The channel is closed by both a pore ring composed of hydrophobic SecY resides and a short helix (helix 2A) on the extracellular side of the membrane which forms a plug. The plug probably moves laterally to allow the channel to open. The ring and the pore may move independently.</text>
</comment>
<keyword evidence="8 10" id="KW-0472">Membrane</keyword>
<feature type="transmembrane region" description="Helical" evidence="10">
    <location>
        <begin position="133"/>
        <end position="152"/>
    </location>
</feature>
<evidence type="ECO:0000256" key="13">
    <source>
        <dbReference type="RuleBase" id="RU004349"/>
    </source>
</evidence>
<evidence type="ECO:0000256" key="12">
    <source>
        <dbReference type="RuleBase" id="RU003484"/>
    </source>
</evidence>
<dbReference type="HAMAP" id="MF_01465">
    <property type="entry name" value="SecY"/>
    <property type="match status" value="1"/>
</dbReference>
<dbReference type="GO" id="GO:0006605">
    <property type="term" value="P:protein targeting"/>
    <property type="evidence" value="ECO:0007669"/>
    <property type="project" value="UniProtKB-UniRule"/>
</dbReference>
<dbReference type="GO" id="GO:0005886">
    <property type="term" value="C:plasma membrane"/>
    <property type="evidence" value="ECO:0007669"/>
    <property type="project" value="UniProtKB-SubCell"/>
</dbReference>
<dbReference type="PROSITE" id="PS00756">
    <property type="entry name" value="SECY_2"/>
    <property type="match status" value="1"/>
</dbReference>
<dbReference type="EMBL" id="FQXC01000009">
    <property type="protein sequence ID" value="SHI04553.1"/>
    <property type="molecule type" value="Genomic_DNA"/>
</dbReference>
<organism evidence="14 15">
    <name type="scientific">Marivita hallyeonensis</name>
    <dbReference type="NCBI Taxonomy" id="996342"/>
    <lineage>
        <taxon>Bacteria</taxon>
        <taxon>Pseudomonadati</taxon>
        <taxon>Pseudomonadota</taxon>
        <taxon>Alphaproteobacteria</taxon>
        <taxon>Rhodobacterales</taxon>
        <taxon>Roseobacteraceae</taxon>
        <taxon>Marivita</taxon>
    </lineage>
</organism>
<dbReference type="PROSITE" id="PS00755">
    <property type="entry name" value="SECY_1"/>
    <property type="match status" value="1"/>
</dbReference>
<gene>
    <name evidence="10" type="primary">secY</name>
    <name evidence="14" type="ORF">SAMN05443551_4192</name>
</gene>
<keyword evidence="4 10" id="KW-0812">Transmembrane</keyword>
<feature type="transmembrane region" description="Helical" evidence="10">
    <location>
        <begin position="89"/>
        <end position="113"/>
    </location>
</feature>
<evidence type="ECO:0000256" key="2">
    <source>
        <dbReference type="ARBA" id="ARBA00005751"/>
    </source>
</evidence>
<evidence type="ECO:0000256" key="7">
    <source>
        <dbReference type="ARBA" id="ARBA00023010"/>
    </source>
</evidence>
<protein>
    <recommendedName>
        <fullName evidence="9 10">Protein translocase subunit SecY</fullName>
    </recommendedName>
</protein>